<dbReference type="EMBL" id="JBJDQH010000008">
    <property type="protein sequence ID" value="MFK4268229.1"/>
    <property type="molecule type" value="Genomic_DNA"/>
</dbReference>
<accession>A0ABW8LQU6</accession>
<keyword evidence="2" id="KW-1185">Reference proteome</keyword>
<reference evidence="1 2" key="1">
    <citation type="submission" date="2024-11" db="EMBL/GenBank/DDBJ databases">
        <title>The Natural Products Discovery Center: Release of the First 8490 Sequenced Strains for Exploring Actinobacteria Biosynthetic Diversity.</title>
        <authorList>
            <person name="Kalkreuter E."/>
            <person name="Kautsar S.A."/>
            <person name="Yang D."/>
            <person name="Bader C.D."/>
            <person name="Teijaro C.N."/>
            <person name="Fluegel L."/>
            <person name="Davis C.M."/>
            <person name="Simpson J.R."/>
            <person name="Lauterbach L."/>
            <person name="Steele A.D."/>
            <person name="Gui C."/>
            <person name="Meng S."/>
            <person name="Li G."/>
            <person name="Viehrig K."/>
            <person name="Ye F."/>
            <person name="Su P."/>
            <person name="Kiefer A.F."/>
            <person name="Nichols A."/>
            <person name="Cepeda A.J."/>
            <person name="Yan W."/>
            <person name="Fan B."/>
            <person name="Jiang Y."/>
            <person name="Adhikari A."/>
            <person name="Zheng C.-J."/>
            <person name="Schuster L."/>
            <person name="Cowan T.M."/>
            <person name="Smanski M.J."/>
            <person name="Chevrette M.G."/>
            <person name="De Carvalho L.P.S."/>
            <person name="Shen B."/>
        </authorList>
    </citation>
    <scope>NUCLEOTIDE SEQUENCE [LARGE SCALE GENOMIC DNA]</scope>
    <source>
        <strain evidence="1 2">NPDC020863</strain>
    </source>
</reference>
<name>A0ABW8LQU6_9ACTN</name>
<comment type="caution">
    <text evidence="1">The sequence shown here is derived from an EMBL/GenBank/DDBJ whole genome shotgun (WGS) entry which is preliminary data.</text>
</comment>
<dbReference type="Proteomes" id="UP001620295">
    <property type="component" value="Unassembled WGS sequence"/>
</dbReference>
<dbReference type="InterPro" id="IPR036913">
    <property type="entry name" value="YegP-like_sf"/>
</dbReference>
<sequence length="125" mass="13192">MKNAGAGGGTGAFGTRCQIDVDAEGRYYWRLTAQNGRVVAVSAVAYADYGECRRSFGRLCVDAPAMLGGVQHNEGGNGWVWLARDARGKAVAVSARAYERHSTCQAAYDRFRGLLAELSVAGSGG</sequence>
<dbReference type="SUPFAM" id="SSF160113">
    <property type="entry name" value="YegP-like"/>
    <property type="match status" value="1"/>
</dbReference>
<organism evidence="1 2">
    <name type="scientific">Streptomyces milbemycinicus</name>
    <dbReference type="NCBI Taxonomy" id="476552"/>
    <lineage>
        <taxon>Bacteria</taxon>
        <taxon>Bacillati</taxon>
        <taxon>Actinomycetota</taxon>
        <taxon>Actinomycetes</taxon>
        <taxon>Kitasatosporales</taxon>
        <taxon>Streptomycetaceae</taxon>
        <taxon>Streptomyces</taxon>
    </lineage>
</organism>
<proteinExistence type="predicted"/>
<dbReference type="Gene3D" id="2.30.29.80">
    <property type="match status" value="1"/>
</dbReference>
<protein>
    <submittedName>
        <fullName evidence="1">DUF1508 domain-containing protein</fullName>
    </submittedName>
</protein>
<evidence type="ECO:0000313" key="1">
    <source>
        <dbReference type="EMBL" id="MFK4268229.1"/>
    </source>
</evidence>
<dbReference type="RefSeq" id="WP_358629288.1">
    <property type="nucleotide sequence ID" value="NZ_JBFACG010000018.1"/>
</dbReference>
<gene>
    <name evidence="1" type="ORF">ACI2L5_25275</name>
</gene>
<evidence type="ECO:0000313" key="2">
    <source>
        <dbReference type="Proteomes" id="UP001620295"/>
    </source>
</evidence>